<comment type="caution">
    <text evidence="1">The sequence shown here is derived from an EMBL/GenBank/DDBJ whole genome shotgun (WGS) entry which is preliminary data.</text>
</comment>
<evidence type="ECO:0008006" key="3">
    <source>
        <dbReference type="Google" id="ProtNLM"/>
    </source>
</evidence>
<dbReference type="AlphaFoldDB" id="A0A498KLP9"/>
<evidence type="ECO:0000313" key="2">
    <source>
        <dbReference type="Proteomes" id="UP000290289"/>
    </source>
</evidence>
<dbReference type="Proteomes" id="UP000290289">
    <property type="component" value="Chromosome 1"/>
</dbReference>
<organism evidence="1 2">
    <name type="scientific">Malus domestica</name>
    <name type="common">Apple</name>
    <name type="synonym">Pyrus malus</name>
    <dbReference type="NCBI Taxonomy" id="3750"/>
    <lineage>
        <taxon>Eukaryota</taxon>
        <taxon>Viridiplantae</taxon>
        <taxon>Streptophyta</taxon>
        <taxon>Embryophyta</taxon>
        <taxon>Tracheophyta</taxon>
        <taxon>Spermatophyta</taxon>
        <taxon>Magnoliopsida</taxon>
        <taxon>eudicotyledons</taxon>
        <taxon>Gunneridae</taxon>
        <taxon>Pentapetalae</taxon>
        <taxon>rosids</taxon>
        <taxon>fabids</taxon>
        <taxon>Rosales</taxon>
        <taxon>Rosaceae</taxon>
        <taxon>Amygdaloideae</taxon>
        <taxon>Maleae</taxon>
        <taxon>Malus</taxon>
    </lineage>
</organism>
<keyword evidence="2" id="KW-1185">Reference proteome</keyword>
<sequence>MAVVGLVGFFLHLYSTVWLKSERVRRNLRLQGIKGPAPSFLYGNLPEMQKIQQQQELKPPNLLAAEFVAHDYTSTLFPYFEHWRKQYGIH</sequence>
<name>A0A498KLP9_MALDO</name>
<reference evidence="1 2" key="1">
    <citation type="submission" date="2018-10" db="EMBL/GenBank/DDBJ databases">
        <title>A high-quality apple genome assembly.</title>
        <authorList>
            <person name="Hu J."/>
        </authorList>
    </citation>
    <scope>NUCLEOTIDE SEQUENCE [LARGE SCALE GENOMIC DNA]</scope>
    <source>
        <strain evidence="2">cv. HFTH1</strain>
        <tissue evidence="1">Young leaf</tissue>
    </source>
</reference>
<dbReference type="EMBL" id="RDQH01000327">
    <property type="protein sequence ID" value="RXI08668.1"/>
    <property type="molecule type" value="Genomic_DNA"/>
</dbReference>
<proteinExistence type="predicted"/>
<accession>A0A498KLP9</accession>
<evidence type="ECO:0000313" key="1">
    <source>
        <dbReference type="EMBL" id="RXI08668.1"/>
    </source>
</evidence>
<protein>
    <recommendedName>
        <fullName evidence="3">Cytochrome P450</fullName>
    </recommendedName>
</protein>
<gene>
    <name evidence="1" type="ORF">DVH24_022812</name>
</gene>